<keyword evidence="1" id="KW-1133">Transmembrane helix</keyword>
<evidence type="ECO:0000313" key="3">
    <source>
        <dbReference type="Proteomes" id="UP001556040"/>
    </source>
</evidence>
<sequence>MKRIVTETVLSVIVYTLIAVVVSSVYLSFVDVVETGGFEITFNLIPWVILILFGTLHMIYSFKTRNRNKGFLTWAFMSMTEYAEGDEREAVITNKATRAAYTTYGITIPIFMCFMVFHPLLSSTFPTYPIYLLTAIINISTIVYGVTWVREYRK</sequence>
<evidence type="ECO:0000313" key="2">
    <source>
        <dbReference type="EMBL" id="MEW9503190.1"/>
    </source>
</evidence>
<proteinExistence type="predicted"/>
<feature type="transmembrane region" description="Helical" evidence="1">
    <location>
        <begin position="44"/>
        <end position="62"/>
    </location>
</feature>
<dbReference type="Proteomes" id="UP001556040">
    <property type="component" value="Unassembled WGS sequence"/>
</dbReference>
<reference evidence="2 3" key="1">
    <citation type="journal article" date="1979" name="Int. J. Syst. Evol. Microbiol.">
        <title>Bacillus globisporus subsp. marinus subsp. nov.</title>
        <authorList>
            <person name="Liu H."/>
        </authorList>
    </citation>
    <scope>NUCLEOTIDE SEQUENCE [LARGE SCALE GENOMIC DNA]</scope>
    <source>
        <strain evidence="2 3">DSM 1297</strain>
    </source>
</reference>
<gene>
    <name evidence="2" type="ORF">AB1471_15540</name>
</gene>
<evidence type="ECO:0008006" key="4">
    <source>
        <dbReference type="Google" id="ProtNLM"/>
    </source>
</evidence>
<evidence type="ECO:0000256" key="1">
    <source>
        <dbReference type="SAM" id="Phobius"/>
    </source>
</evidence>
<feature type="transmembrane region" description="Helical" evidence="1">
    <location>
        <begin position="128"/>
        <end position="149"/>
    </location>
</feature>
<feature type="transmembrane region" description="Helical" evidence="1">
    <location>
        <begin position="101"/>
        <end position="122"/>
    </location>
</feature>
<organism evidence="2 3">
    <name type="scientific">Jeotgalibacillus marinus</name>
    <dbReference type="NCBI Taxonomy" id="86667"/>
    <lineage>
        <taxon>Bacteria</taxon>
        <taxon>Bacillati</taxon>
        <taxon>Bacillota</taxon>
        <taxon>Bacilli</taxon>
        <taxon>Bacillales</taxon>
        <taxon>Caryophanaceae</taxon>
        <taxon>Jeotgalibacillus</taxon>
    </lineage>
</organism>
<name>A0ABV3Q765_9BACL</name>
<feature type="transmembrane region" description="Helical" evidence="1">
    <location>
        <begin position="12"/>
        <end position="32"/>
    </location>
</feature>
<dbReference type="RefSeq" id="WP_367780679.1">
    <property type="nucleotide sequence ID" value="NZ_JBFMIA010000026.1"/>
</dbReference>
<keyword evidence="1" id="KW-0472">Membrane</keyword>
<keyword evidence="1" id="KW-0812">Transmembrane</keyword>
<keyword evidence="3" id="KW-1185">Reference proteome</keyword>
<protein>
    <recommendedName>
        <fullName evidence="4">DUF3169 family protein</fullName>
    </recommendedName>
</protein>
<accession>A0ABV3Q765</accession>
<dbReference type="EMBL" id="JBFMIA010000026">
    <property type="protein sequence ID" value="MEW9503190.1"/>
    <property type="molecule type" value="Genomic_DNA"/>
</dbReference>
<comment type="caution">
    <text evidence="2">The sequence shown here is derived from an EMBL/GenBank/DDBJ whole genome shotgun (WGS) entry which is preliminary data.</text>
</comment>